<dbReference type="EMBL" id="AB049735">
    <property type="protein sequence ID" value="BAB16496.1"/>
    <property type="molecule type" value="Genomic_DNA"/>
</dbReference>
<proteinExistence type="predicted"/>
<gene>
    <name evidence="2" type="primary">R-LORF1</name>
</gene>
<dbReference type="Proteomes" id="UP000181057">
    <property type="component" value="Segment"/>
</dbReference>
<feature type="region of interest" description="Disordered" evidence="1">
    <location>
        <begin position="89"/>
        <end position="112"/>
    </location>
</feature>
<evidence type="ECO:0000313" key="3">
    <source>
        <dbReference type="Proteomes" id="UP000181057"/>
    </source>
</evidence>
<protein>
    <submittedName>
        <fullName evidence="2">R-LORF1 protein</fullName>
    </submittedName>
</protein>
<dbReference type="EMBL" id="AB049735">
    <property type="protein sequence ID" value="BAB16579.1"/>
    <property type="molecule type" value="Genomic_DNA"/>
</dbReference>
<organism evidence="2 3">
    <name type="scientific">Gallid alphaherpesvirus 3</name>
    <dbReference type="NCBI Taxonomy" id="35250"/>
    <lineage>
        <taxon>Viruses</taxon>
        <taxon>Duplodnaviria</taxon>
        <taxon>Heunggongvirae</taxon>
        <taxon>Peploviricota</taxon>
        <taxon>Herviviricetes</taxon>
        <taxon>Herpesvirales</taxon>
        <taxon>Orthoherpesviridae</taxon>
        <taxon>Alphaherpesvirinae</taxon>
        <taxon>Mardivirus</taxon>
        <taxon>Mardivirus gallidalpha3</taxon>
    </lineage>
</organism>
<evidence type="ECO:0000313" key="2">
    <source>
        <dbReference type="EMBL" id="BAB16579.1"/>
    </source>
</evidence>
<name>Q9DGW8_9ALPH</name>
<evidence type="ECO:0000256" key="1">
    <source>
        <dbReference type="SAM" id="MobiDB-lite"/>
    </source>
</evidence>
<reference evidence="2 3" key="1">
    <citation type="journal article" date="2001" name="Curr. Top. Microbiol. Immunol.">
        <title>A complete genomic DNA sequence of Marek's disease virus type 2, strain HPRS24.</title>
        <authorList>
            <person name="Izumiya Y."/>
            <person name="Jang H.K."/>
            <person name="Ono M."/>
            <person name="Mikami T."/>
        </authorList>
    </citation>
    <scope>NUCLEOTIDE SEQUENCE [LARGE SCALE GENOMIC DNA]</scope>
    <source>
        <strain evidence="2">HPRS24</strain>
    </source>
</reference>
<sequence>MCAHALAREPDGRTDGRTRLVAAFHGRFYSYWPTASARVGARSARVRDEAAVSRRRRKGCGPRFPSVLRPRHCCTAAGKRKTSCTHFPSAGTEAVSASPPRNSKKPVWRTRPWNLRGGGGLRGGCGAVVAGCSQDTEIKRVRTCRTIAYAEVLAREVNSGPRLTFPAGVRCSRRKL</sequence>
<accession>Q9DGW8</accession>